<feature type="region of interest" description="Disordered" evidence="5">
    <location>
        <begin position="1"/>
        <end position="38"/>
    </location>
</feature>
<evidence type="ECO:0000313" key="8">
    <source>
        <dbReference type="Proteomes" id="UP000436088"/>
    </source>
</evidence>
<dbReference type="InterPro" id="IPR043502">
    <property type="entry name" value="DNA/RNA_pol_sf"/>
</dbReference>
<dbReference type="EMBL" id="VEPZ02001781">
    <property type="protein sequence ID" value="KAE8655288.1"/>
    <property type="molecule type" value="Genomic_DNA"/>
</dbReference>
<evidence type="ECO:0000256" key="2">
    <source>
        <dbReference type="ARBA" id="ARBA00023015"/>
    </source>
</evidence>
<keyword evidence="8" id="KW-1185">Reference proteome</keyword>
<keyword evidence="2" id="KW-0805">Transcription regulation</keyword>
<dbReference type="InterPro" id="IPR013103">
    <property type="entry name" value="RVT_2"/>
</dbReference>
<dbReference type="GO" id="GO:0003700">
    <property type="term" value="F:DNA-binding transcription factor activity"/>
    <property type="evidence" value="ECO:0007669"/>
    <property type="project" value="InterPro"/>
</dbReference>
<name>A0A6A2WC74_HIBSY</name>
<evidence type="ECO:0000256" key="4">
    <source>
        <dbReference type="ARBA" id="ARBA00023242"/>
    </source>
</evidence>
<dbReference type="Gene3D" id="1.10.10.60">
    <property type="entry name" value="Homeodomain-like"/>
    <property type="match status" value="1"/>
</dbReference>
<dbReference type="Pfam" id="PF07727">
    <property type="entry name" value="RVT_2"/>
    <property type="match status" value="1"/>
</dbReference>
<dbReference type="AlphaFoldDB" id="A0A6A2WC74"/>
<accession>A0A6A2WC74</accession>
<evidence type="ECO:0000259" key="6">
    <source>
        <dbReference type="PROSITE" id="PS51294"/>
    </source>
</evidence>
<dbReference type="PROSITE" id="PS51294">
    <property type="entry name" value="HTH_MYB"/>
    <property type="match status" value="1"/>
</dbReference>
<organism evidence="7 8">
    <name type="scientific">Hibiscus syriacus</name>
    <name type="common">Rose of Sharon</name>
    <dbReference type="NCBI Taxonomy" id="106335"/>
    <lineage>
        <taxon>Eukaryota</taxon>
        <taxon>Viridiplantae</taxon>
        <taxon>Streptophyta</taxon>
        <taxon>Embryophyta</taxon>
        <taxon>Tracheophyta</taxon>
        <taxon>Spermatophyta</taxon>
        <taxon>Magnoliopsida</taxon>
        <taxon>eudicotyledons</taxon>
        <taxon>Gunneridae</taxon>
        <taxon>Pentapetalae</taxon>
        <taxon>rosids</taxon>
        <taxon>malvids</taxon>
        <taxon>Malvales</taxon>
        <taxon>Malvaceae</taxon>
        <taxon>Malvoideae</taxon>
        <taxon>Hibiscus</taxon>
    </lineage>
</organism>
<evidence type="ECO:0000256" key="3">
    <source>
        <dbReference type="ARBA" id="ARBA00023163"/>
    </source>
</evidence>
<dbReference type="Proteomes" id="UP000436088">
    <property type="component" value="Unassembled WGS sequence"/>
</dbReference>
<keyword evidence="4" id="KW-0539">Nucleus</keyword>
<dbReference type="CDD" id="cd09272">
    <property type="entry name" value="RNase_HI_RT_Ty1"/>
    <property type="match status" value="1"/>
</dbReference>
<dbReference type="InterPro" id="IPR006447">
    <property type="entry name" value="Myb_dom_plants"/>
</dbReference>
<dbReference type="PANTHER" id="PTHR31314">
    <property type="entry name" value="MYB FAMILY TRANSCRIPTION FACTOR PHL7-LIKE"/>
    <property type="match status" value="1"/>
</dbReference>
<feature type="domain" description="HTH myb-type" evidence="6">
    <location>
        <begin position="43"/>
        <end position="100"/>
    </location>
</feature>
<sequence>MEEEDEADIASKKTRNSSSPSNSIVEGGEKKEISSSGVRPYVRSRMPRLRWTPELHFSFVRAVDILGGATPKLVLQLMNIKGLSIAHVKSHLQMYRSKKLDDKGQDEGHPDERQVNLTDDSKWNEIEGNAMTNLHLALTDEEYRFWDHTAYKVIISRDVKTTFLHGNLEKEIYMLQLDGFEEDEKKNLVCRLNADPCTYFKRFGDNDFIILLLYVDDMLVAGPNKYHIEELKAQLAREFEMKDLRSANKILGMQIHRDISNKKIWLSQKNYLKKILSRFNMQDYQTLHKQWEWLVGTWRIQAKSIEYKDLDKNKSTTGYVFKFAGGVVSWVLKLQSVVATYTIEVEYVATTQASKEAIWLKMVLEELGHNQEYVSLFCGSQSALHLARNPSFHSRTKHIRVQYHFIREKVEEGTVDMQNIHTKDNITDFMTKAINVDKFTWCRSSCGLPETYDFILSDNRLPQHIYMTVVNNKHLLGSINYRSQNPWYQSMLHDQRVISDISWSAFPGNRVAEPHSITGSINSINEAGLLRSDMSKELGSRARNEVFYMNNDSIFNQQTVRGTEDSQPDKLPLHDNIGDCESTRAEIQPMFMHPSFANKWLGRGAERQIRTATRKVVDDEDLDLSFSMSTKLRQEVRRSKTSNEEEAANSNLSPSLYSPSKIETYSWNVNMVSKSRNLKEDDSTTYLKLVRTLDLTI</sequence>
<dbReference type="GO" id="GO:0005634">
    <property type="term" value="C:nucleus"/>
    <property type="evidence" value="ECO:0007669"/>
    <property type="project" value="UniProtKB-SubCell"/>
</dbReference>
<dbReference type="PANTHER" id="PTHR31314:SF175">
    <property type="entry name" value="HTH MYB-TYPE DOMAIN-CONTAINING PROTEIN"/>
    <property type="match status" value="1"/>
</dbReference>
<comment type="caution">
    <text evidence="7">The sequence shown here is derived from an EMBL/GenBank/DDBJ whole genome shotgun (WGS) entry which is preliminary data.</text>
</comment>
<feature type="region of interest" description="Disordered" evidence="5">
    <location>
        <begin position="635"/>
        <end position="655"/>
    </location>
</feature>
<dbReference type="Pfam" id="PF00249">
    <property type="entry name" value="Myb_DNA-binding"/>
    <property type="match status" value="1"/>
</dbReference>
<proteinExistence type="predicted"/>
<comment type="subcellular location">
    <subcellularLocation>
        <location evidence="1">Nucleus</location>
    </subcellularLocation>
</comment>
<dbReference type="NCBIfam" id="TIGR01557">
    <property type="entry name" value="myb_SHAQKYF"/>
    <property type="match status" value="1"/>
</dbReference>
<dbReference type="InterPro" id="IPR009057">
    <property type="entry name" value="Homeodomain-like_sf"/>
</dbReference>
<gene>
    <name evidence="7" type="ORF">F3Y22_tig00117032pilonHSYRG00034</name>
</gene>
<evidence type="ECO:0000256" key="5">
    <source>
        <dbReference type="SAM" id="MobiDB-lite"/>
    </source>
</evidence>
<protein>
    <submittedName>
        <fullName evidence="7">Pentatricopeptide repeat-containing protein</fullName>
    </submittedName>
</protein>
<evidence type="ECO:0000256" key="1">
    <source>
        <dbReference type="ARBA" id="ARBA00004123"/>
    </source>
</evidence>
<reference evidence="7" key="1">
    <citation type="submission" date="2019-09" db="EMBL/GenBank/DDBJ databases">
        <title>Draft genome information of white flower Hibiscus syriacus.</title>
        <authorList>
            <person name="Kim Y.-M."/>
        </authorList>
    </citation>
    <scope>NUCLEOTIDE SEQUENCE [LARGE SCALE GENOMIC DNA]</scope>
    <source>
        <strain evidence="7">YM2019G1</strain>
    </source>
</reference>
<dbReference type="SUPFAM" id="SSF56672">
    <property type="entry name" value="DNA/RNA polymerases"/>
    <property type="match status" value="1"/>
</dbReference>
<dbReference type="InterPro" id="IPR017930">
    <property type="entry name" value="Myb_dom"/>
</dbReference>
<dbReference type="InterPro" id="IPR001005">
    <property type="entry name" value="SANT/Myb"/>
</dbReference>
<keyword evidence="3" id="KW-0804">Transcription</keyword>
<dbReference type="GO" id="GO:0003677">
    <property type="term" value="F:DNA binding"/>
    <property type="evidence" value="ECO:0007669"/>
    <property type="project" value="InterPro"/>
</dbReference>
<evidence type="ECO:0000313" key="7">
    <source>
        <dbReference type="EMBL" id="KAE8655288.1"/>
    </source>
</evidence>
<dbReference type="InterPro" id="IPR046955">
    <property type="entry name" value="PHR1-like"/>
</dbReference>
<dbReference type="SUPFAM" id="SSF46689">
    <property type="entry name" value="Homeodomain-like"/>
    <property type="match status" value="1"/>
</dbReference>